<dbReference type="PROSITE" id="PS50048">
    <property type="entry name" value="ZN2_CY6_FUNGAL_2"/>
    <property type="match status" value="1"/>
</dbReference>
<dbReference type="GO" id="GO:0008270">
    <property type="term" value="F:zinc ion binding"/>
    <property type="evidence" value="ECO:0007669"/>
    <property type="project" value="InterPro"/>
</dbReference>
<dbReference type="InterPro" id="IPR053175">
    <property type="entry name" value="DHMBA_Reg_Transcription_Factor"/>
</dbReference>
<reference evidence="3" key="1">
    <citation type="journal article" date="2021" name="J Fungi (Basel)">
        <title>Genomic and Metabolomic Analyses of the Marine Fungus Emericellopsis cladophorae: Insights into Saltwater Adaptability Mechanisms and Its Biosynthetic Potential.</title>
        <authorList>
            <person name="Goncalves M.F.M."/>
            <person name="Hilario S."/>
            <person name="Van de Peer Y."/>
            <person name="Esteves A.C."/>
            <person name="Alves A."/>
        </authorList>
    </citation>
    <scope>NUCLEOTIDE SEQUENCE</scope>
    <source>
        <strain evidence="3">MUM 19.33</strain>
    </source>
</reference>
<dbReference type="PANTHER" id="PTHR38791">
    <property type="entry name" value="ZN(II)2CYS6 TRANSCRIPTION FACTOR (EUROFUNG)-RELATED-RELATED"/>
    <property type="match status" value="1"/>
</dbReference>
<dbReference type="InterPro" id="IPR036864">
    <property type="entry name" value="Zn2-C6_fun-type_DNA-bd_sf"/>
</dbReference>
<feature type="domain" description="Zn(2)-C6 fungal-type" evidence="2">
    <location>
        <begin position="10"/>
        <end position="39"/>
    </location>
</feature>
<evidence type="ECO:0000256" key="1">
    <source>
        <dbReference type="ARBA" id="ARBA00023242"/>
    </source>
</evidence>
<reference evidence="3" key="2">
    <citation type="submission" date="2022-07" db="EMBL/GenBank/DDBJ databases">
        <authorList>
            <person name="Goncalves M.F.M."/>
            <person name="Hilario S."/>
            <person name="Van De Peer Y."/>
            <person name="Esteves A.C."/>
            <person name="Alves A."/>
        </authorList>
    </citation>
    <scope>NUCLEOTIDE SEQUENCE</scope>
    <source>
        <strain evidence="3">MUM 19.33</strain>
    </source>
</reference>
<dbReference type="SMART" id="SM00066">
    <property type="entry name" value="GAL4"/>
    <property type="match status" value="1"/>
</dbReference>
<sequence>MVYCGKASQGCQSCRKRRIKCDKVKPDCSQCVRVGKKCSGYRDQLSLMFRDESAKVMQKAHAQWGVGEEGVEAGTATAYDDDTASSSKSPTPSFGGDIVHFSPVQTLPSPPASQSGSMRSVVRDLVKVQAPISSTSEEQGFQFYVNRYLVGHPDEPRNLDELRRDAWLWDPALKDVSAALGLASLSNLRGDHEMMASARQQYGKALRMAGSMLMSRDPSSVDVTARLVVLLAMYELVKGTELSTGTVYAHVAGGAALIRQWYPMRKTPCGGVRPLLQLCFSTFLTAYEIGIALPAEFNDWVAFCQQGMPADDQRAPELGLMIARFVKLASYKRFNVLQDGVASTAATMQAAIDIEKGLEKWEDELDGHWLFTAEKSLDLPPAAVFQGQYHDYYDMWVARIWNYYRWARILANQQILDLADKYPASCGPLLARHYPHGRNECIDTAGDMARDILASTPSHWRHPLLGDKTPVPVQQQGGAGAGAAGIPVLLFQLRAAACAPGVPMEYWSWAYGVMECVWGDMGMQHAKSMMDALLAHRESLRRRDEVRDQEAQPKERFFLGLIHEE</sequence>
<dbReference type="Gene3D" id="4.10.240.10">
    <property type="entry name" value="Zn(2)-C6 fungal-type DNA-binding domain"/>
    <property type="match status" value="1"/>
</dbReference>
<accession>A0A9P9XXZ6</accession>
<dbReference type="Proteomes" id="UP001055219">
    <property type="component" value="Unassembled WGS sequence"/>
</dbReference>
<dbReference type="AlphaFoldDB" id="A0A9P9XXZ6"/>
<dbReference type="GO" id="GO:0000981">
    <property type="term" value="F:DNA-binding transcription factor activity, RNA polymerase II-specific"/>
    <property type="evidence" value="ECO:0007669"/>
    <property type="project" value="InterPro"/>
</dbReference>
<dbReference type="InterPro" id="IPR001138">
    <property type="entry name" value="Zn2Cys6_DnaBD"/>
</dbReference>
<dbReference type="RefSeq" id="XP_051360376.1">
    <property type="nucleotide sequence ID" value="XM_051508496.1"/>
</dbReference>
<comment type="caution">
    <text evidence="3">The sequence shown here is derived from an EMBL/GenBank/DDBJ whole genome shotgun (WGS) entry which is preliminary data.</text>
</comment>
<dbReference type="CDD" id="cd00067">
    <property type="entry name" value="GAL4"/>
    <property type="match status" value="1"/>
</dbReference>
<proteinExistence type="predicted"/>
<evidence type="ECO:0000313" key="4">
    <source>
        <dbReference type="Proteomes" id="UP001055219"/>
    </source>
</evidence>
<keyword evidence="1" id="KW-0539">Nucleus</keyword>
<dbReference type="OrthoDB" id="5280547at2759"/>
<dbReference type="Pfam" id="PF00172">
    <property type="entry name" value="Zn_clus"/>
    <property type="match status" value="1"/>
</dbReference>
<protein>
    <recommendedName>
        <fullName evidence="2">Zn(2)-C6 fungal-type domain-containing protein</fullName>
    </recommendedName>
</protein>
<dbReference type="SUPFAM" id="SSF57701">
    <property type="entry name" value="Zn2/Cys6 DNA-binding domain"/>
    <property type="match status" value="1"/>
</dbReference>
<keyword evidence="4" id="KW-1185">Reference proteome</keyword>
<gene>
    <name evidence="3" type="ORF">J7T54_002788</name>
</gene>
<dbReference type="GeneID" id="75829296"/>
<dbReference type="PROSITE" id="PS00463">
    <property type="entry name" value="ZN2_CY6_FUNGAL_1"/>
    <property type="match status" value="1"/>
</dbReference>
<evidence type="ECO:0000313" key="3">
    <source>
        <dbReference type="EMBL" id="KAI6779520.1"/>
    </source>
</evidence>
<organism evidence="3 4">
    <name type="scientific">Emericellopsis cladophorae</name>
    <dbReference type="NCBI Taxonomy" id="2686198"/>
    <lineage>
        <taxon>Eukaryota</taxon>
        <taxon>Fungi</taxon>
        <taxon>Dikarya</taxon>
        <taxon>Ascomycota</taxon>
        <taxon>Pezizomycotina</taxon>
        <taxon>Sordariomycetes</taxon>
        <taxon>Hypocreomycetidae</taxon>
        <taxon>Hypocreales</taxon>
        <taxon>Bionectriaceae</taxon>
        <taxon>Emericellopsis</taxon>
    </lineage>
</organism>
<dbReference type="PANTHER" id="PTHR38791:SF5">
    <property type="entry name" value="TRANSCRIPTION FACTOR DBAG-RELATED"/>
    <property type="match status" value="1"/>
</dbReference>
<evidence type="ECO:0000259" key="2">
    <source>
        <dbReference type="PROSITE" id="PS50048"/>
    </source>
</evidence>
<name>A0A9P9XXZ6_9HYPO</name>
<dbReference type="EMBL" id="JAGIXG020000045">
    <property type="protein sequence ID" value="KAI6779520.1"/>
    <property type="molecule type" value="Genomic_DNA"/>
</dbReference>